<dbReference type="VEuPathDB" id="FungiDB:SCHCODRAFT_02625061"/>
<accession>D8Q5U6</accession>
<feature type="signal peptide" evidence="9">
    <location>
        <begin position="1"/>
        <end position="19"/>
    </location>
</feature>
<evidence type="ECO:0000256" key="6">
    <source>
        <dbReference type="ARBA" id="ARBA00023326"/>
    </source>
</evidence>
<keyword evidence="2 9" id="KW-0732">Signal</keyword>
<sequence length="368" mass="38631">MFNLLQLISLSLVVSQVLAVATWGQCDSGSTCVKINDYYSQCQPGTVVTTPVTTPATPTSTSPANPAPAASGLNAAFTGHSGKLFFGSCADSNTLNIAKNAAILQSDFGGVTPENSMKWDATEPSQNQFNFGGADTLVNWATTNGKKIRAHTLVWHSQLPGWVSSIGSSSTLTSVIQNHIKNVAGRYAGKVYAWDVCNEIFNEDGSLRDSVFSRVLGEQFVTIAFTAARSADPDAKLYINDYNLDSNNAKVQGMVSLVKRVNANSQLIDGVGTQMHLSSGGSGGAQAALTALASTGLEVAITELDIAGASASDYSNVVKACLATTNCVSITVWGVSDANSWRSGTSPLLFDNNYNPKPAYTAVMQAMA</sequence>
<organism evidence="12">
    <name type="scientific">Schizophyllum commune (strain H4-8 / FGSC 9210)</name>
    <name type="common">Split gill fungus</name>
    <dbReference type="NCBI Taxonomy" id="578458"/>
    <lineage>
        <taxon>Eukaryota</taxon>
        <taxon>Fungi</taxon>
        <taxon>Dikarya</taxon>
        <taxon>Basidiomycota</taxon>
        <taxon>Agaricomycotina</taxon>
        <taxon>Agaricomycetes</taxon>
        <taxon>Agaricomycetidae</taxon>
        <taxon>Agaricales</taxon>
        <taxon>Schizophyllaceae</taxon>
        <taxon>Schizophyllum</taxon>
    </lineage>
</organism>
<evidence type="ECO:0000256" key="5">
    <source>
        <dbReference type="ARBA" id="ARBA00023295"/>
    </source>
</evidence>
<dbReference type="PANTHER" id="PTHR31490">
    <property type="entry name" value="GLYCOSYL HYDROLASE"/>
    <property type="match status" value="1"/>
</dbReference>
<dbReference type="SMART" id="SM00633">
    <property type="entry name" value="Glyco_10"/>
    <property type="match status" value="1"/>
</dbReference>
<evidence type="ECO:0000256" key="8">
    <source>
        <dbReference type="RuleBase" id="RU361174"/>
    </source>
</evidence>
<evidence type="ECO:0000259" key="10">
    <source>
        <dbReference type="PROSITE" id="PS51760"/>
    </source>
</evidence>
<keyword evidence="12" id="KW-1185">Reference proteome</keyword>
<dbReference type="Gene3D" id="3.20.20.80">
    <property type="entry name" value="Glycosidases"/>
    <property type="match status" value="1"/>
</dbReference>
<evidence type="ECO:0000256" key="2">
    <source>
        <dbReference type="ARBA" id="ARBA00022729"/>
    </source>
</evidence>
<protein>
    <recommendedName>
        <fullName evidence="8">Beta-xylanase</fullName>
        <ecNumber evidence="8">3.2.1.8</ecNumber>
    </recommendedName>
</protein>
<evidence type="ECO:0000256" key="1">
    <source>
        <dbReference type="ARBA" id="ARBA00007495"/>
    </source>
</evidence>
<dbReference type="EC" id="3.2.1.8" evidence="8"/>
<dbReference type="OMA" id="SNQRWTR"/>
<dbReference type="HOGENOM" id="CLU_020161_2_0_1"/>
<dbReference type="PROSITE" id="PS51760">
    <property type="entry name" value="GH10_2"/>
    <property type="match status" value="1"/>
</dbReference>
<evidence type="ECO:0000256" key="4">
    <source>
        <dbReference type="ARBA" id="ARBA00023277"/>
    </source>
</evidence>
<name>D8Q5U6_SCHCM</name>
<dbReference type="Proteomes" id="UP000007431">
    <property type="component" value="Unassembled WGS sequence"/>
</dbReference>
<evidence type="ECO:0000256" key="7">
    <source>
        <dbReference type="PROSITE-ProRule" id="PRU10061"/>
    </source>
</evidence>
<evidence type="ECO:0000313" key="11">
    <source>
        <dbReference type="EMBL" id="EFI97030.1"/>
    </source>
</evidence>
<dbReference type="PROSITE" id="PS00591">
    <property type="entry name" value="GH10_1"/>
    <property type="match status" value="1"/>
</dbReference>
<dbReference type="STRING" id="578458.D8Q5U6"/>
<proteinExistence type="inferred from homology"/>
<keyword evidence="4 8" id="KW-0119">Carbohydrate metabolism</keyword>
<comment type="catalytic activity">
    <reaction evidence="8">
        <text>Endohydrolysis of (1-&gt;4)-beta-D-xylosidic linkages in xylans.</text>
        <dbReference type="EC" id="3.2.1.8"/>
    </reaction>
</comment>
<comment type="similarity">
    <text evidence="1 8">Belongs to the glycosyl hydrolase 10 (cellulase F) family.</text>
</comment>
<dbReference type="GO" id="GO:0005576">
    <property type="term" value="C:extracellular region"/>
    <property type="evidence" value="ECO:0007669"/>
    <property type="project" value="InterPro"/>
</dbReference>
<gene>
    <name evidence="11" type="ORF">SCHCODRAFT_15936</name>
</gene>
<evidence type="ECO:0000313" key="12">
    <source>
        <dbReference type="Proteomes" id="UP000007431"/>
    </source>
</evidence>
<dbReference type="eggNOG" id="ENOG502QSCW">
    <property type="taxonomic scope" value="Eukaryota"/>
</dbReference>
<dbReference type="AlphaFoldDB" id="D8Q5U6"/>
<evidence type="ECO:0000256" key="9">
    <source>
        <dbReference type="SAM" id="SignalP"/>
    </source>
</evidence>
<dbReference type="PANTHER" id="PTHR31490:SF76">
    <property type="entry name" value="ENDO-1,4-BETA-XYLANASE C"/>
    <property type="match status" value="1"/>
</dbReference>
<dbReference type="InParanoid" id="D8Q5U6"/>
<dbReference type="GO" id="GO:0030248">
    <property type="term" value="F:cellulose binding"/>
    <property type="evidence" value="ECO:0007669"/>
    <property type="project" value="InterPro"/>
</dbReference>
<feature type="domain" description="GH10" evidence="10">
    <location>
        <begin position="67"/>
        <end position="366"/>
    </location>
</feature>
<dbReference type="SMART" id="SM00236">
    <property type="entry name" value="fCBD"/>
    <property type="match status" value="1"/>
</dbReference>
<feature type="active site" description="Nucleophile" evidence="7">
    <location>
        <position position="303"/>
    </location>
</feature>
<dbReference type="GO" id="GO:0000272">
    <property type="term" value="P:polysaccharide catabolic process"/>
    <property type="evidence" value="ECO:0007669"/>
    <property type="project" value="UniProtKB-KW"/>
</dbReference>
<feature type="chain" id="PRO_5003120574" description="Beta-xylanase" evidence="9">
    <location>
        <begin position="20"/>
        <end position="368"/>
    </location>
</feature>
<dbReference type="InterPro" id="IPR044846">
    <property type="entry name" value="GH10"/>
</dbReference>
<dbReference type="InterPro" id="IPR031158">
    <property type="entry name" value="GH10_AS"/>
</dbReference>
<dbReference type="InterPro" id="IPR001000">
    <property type="entry name" value="GH10_dom"/>
</dbReference>
<dbReference type="InterPro" id="IPR017853">
    <property type="entry name" value="GH"/>
</dbReference>
<dbReference type="InterPro" id="IPR000254">
    <property type="entry name" value="CBD"/>
</dbReference>
<keyword evidence="6 8" id="KW-0624">Polysaccharide degradation</keyword>
<keyword evidence="3 8" id="KW-0378">Hydrolase</keyword>
<dbReference type="PRINTS" id="PR00134">
    <property type="entry name" value="GLHYDRLASE10"/>
</dbReference>
<dbReference type="GO" id="GO:0031176">
    <property type="term" value="F:endo-1,4-beta-xylanase activity"/>
    <property type="evidence" value="ECO:0007669"/>
    <property type="project" value="UniProtKB-EC"/>
</dbReference>
<dbReference type="SUPFAM" id="SSF51445">
    <property type="entry name" value="(Trans)glycosidases"/>
    <property type="match status" value="1"/>
</dbReference>
<evidence type="ECO:0000256" key="3">
    <source>
        <dbReference type="ARBA" id="ARBA00022801"/>
    </source>
</evidence>
<dbReference type="EMBL" id="GL377306">
    <property type="protein sequence ID" value="EFI97030.1"/>
    <property type="molecule type" value="Genomic_DNA"/>
</dbReference>
<keyword evidence="5 8" id="KW-0326">Glycosidase</keyword>
<dbReference type="Pfam" id="PF00331">
    <property type="entry name" value="Glyco_hydro_10"/>
    <property type="match status" value="1"/>
</dbReference>
<reference evidence="11 12" key="1">
    <citation type="journal article" date="2010" name="Nat. Biotechnol.">
        <title>Genome sequence of the model mushroom Schizophyllum commune.</title>
        <authorList>
            <person name="Ohm R.A."/>
            <person name="de Jong J.F."/>
            <person name="Lugones L.G."/>
            <person name="Aerts A."/>
            <person name="Kothe E."/>
            <person name="Stajich J.E."/>
            <person name="de Vries R.P."/>
            <person name="Record E."/>
            <person name="Levasseur A."/>
            <person name="Baker S.E."/>
            <person name="Bartholomew K.A."/>
            <person name="Coutinho P.M."/>
            <person name="Erdmann S."/>
            <person name="Fowler T.J."/>
            <person name="Gathman A.C."/>
            <person name="Lombard V."/>
            <person name="Henrissat B."/>
            <person name="Knabe N."/>
            <person name="Kuees U."/>
            <person name="Lilly W.W."/>
            <person name="Lindquist E."/>
            <person name="Lucas S."/>
            <person name="Magnuson J.K."/>
            <person name="Piumi F."/>
            <person name="Raudaskoski M."/>
            <person name="Salamov A."/>
            <person name="Schmutz J."/>
            <person name="Schwarze F.W.M.R."/>
            <person name="vanKuyk P.A."/>
            <person name="Horton J.S."/>
            <person name="Grigoriev I.V."/>
            <person name="Woesten H.A.B."/>
        </authorList>
    </citation>
    <scope>NUCLEOTIDE SEQUENCE [LARGE SCALE GENOMIC DNA]</scope>
    <source>
        <strain evidence="12">H4-8 / FGSC 9210</strain>
    </source>
</reference>